<proteinExistence type="predicted"/>
<sequence>MAEGTSAVPSFQGKASHEAKLKELLHRLTSPEIKLCSDAAKEFARLLKSETGGDLLREYVRGSPNCSELLELLKLRKDQKGMHYVFDLISVILSHGEVCNYRRCEISRIEDHLLDSNLSCLSTHVIPFAAEQWCYEKFSQAVAEKINILKKINSGRLQYFLGDSQNSFTVECNILIDMSSTGNNEVGEQSSSYPKKAKKLTAKGKRSRYVIKLPLQISKSTHTPIVEPRQSQPKNVQPTPSEPEKFDSIPPIPSPHLNASPTPSPTQIHSSRASQCCAPRVSPLSSPSEPNASPHSIPSTR</sequence>
<keyword evidence="3" id="KW-1185">Reference proteome</keyword>
<feature type="compositionally biased region" description="Polar residues" evidence="1">
    <location>
        <begin position="220"/>
        <end position="239"/>
    </location>
</feature>
<accession>A0ABD1MY65</accession>
<dbReference type="InterPro" id="IPR039844">
    <property type="entry name" value="URB1"/>
</dbReference>
<reference evidence="2 3" key="1">
    <citation type="submission" date="2024-08" db="EMBL/GenBank/DDBJ databases">
        <title>Insights into the chromosomal genome structure of Flemingia macrophylla.</title>
        <authorList>
            <person name="Ding Y."/>
            <person name="Zhao Y."/>
            <person name="Bi W."/>
            <person name="Wu M."/>
            <person name="Zhao G."/>
            <person name="Gong Y."/>
            <person name="Li W."/>
            <person name="Zhang P."/>
        </authorList>
    </citation>
    <scope>NUCLEOTIDE SEQUENCE [LARGE SCALE GENOMIC DNA]</scope>
    <source>
        <strain evidence="2">DYQJB</strain>
        <tissue evidence="2">Leaf</tissue>
    </source>
</reference>
<dbReference type="AlphaFoldDB" id="A0ABD1MY65"/>
<feature type="compositionally biased region" description="Polar residues" evidence="1">
    <location>
        <begin position="257"/>
        <end position="274"/>
    </location>
</feature>
<evidence type="ECO:0000313" key="2">
    <source>
        <dbReference type="EMBL" id="KAL2340353.1"/>
    </source>
</evidence>
<name>A0ABD1MY65_9FABA</name>
<evidence type="ECO:0000256" key="1">
    <source>
        <dbReference type="SAM" id="MobiDB-lite"/>
    </source>
</evidence>
<gene>
    <name evidence="2" type="ORF">Fmac_008293</name>
</gene>
<protein>
    <submittedName>
        <fullName evidence="2">Uncharacterized protein</fullName>
    </submittedName>
</protein>
<dbReference type="EMBL" id="JBGMDY010000003">
    <property type="protein sequence ID" value="KAL2340353.1"/>
    <property type="molecule type" value="Genomic_DNA"/>
</dbReference>
<evidence type="ECO:0000313" key="3">
    <source>
        <dbReference type="Proteomes" id="UP001603857"/>
    </source>
</evidence>
<dbReference type="PANTHER" id="PTHR13500:SF0">
    <property type="entry name" value="NUCLEOLAR PRE-RIBOSOMAL-ASSOCIATED PROTEIN 1"/>
    <property type="match status" value="1"/>
</dbReference>
<feature type="compositionally biased region" description="Polar residues" evidence="1">
    <location>
        <begin position="283"/>
        <end position="301"/>
    </location>
</feature>
<organism evidence="2 3">
    <name type="scientific">Flemingia macrophylla</name>
    <dbReference type="NCBI Taxonomy" id="520843"/>
    <lineage>
        <taxon>Eukaryota</taxon>
        <taxon>Viridiplantae</taxon>
        <taxon>Streptophyta</taxon>
        <taxon>Embryophyta</taxon>
        <taxon>Tracheophyta</taxon>
        <taxon>Spermatophyta</taxon>
        <taxon>Magnoliopsida</taxon>
        <taxon>eudicotyledons</taxon>
        <taxon>Gunneridae</taxon>
        <taxon>Pentapetalae</taxon>
        <taxon>rosids</taxon>
        <taxon>fabids</taxon>
        <taxon>Fabales</taxon>
        <taxon>Fabaceae</taxon>
        <taxon>Papilionoideae</taxon>
        <taxon>50 kb inversion clade</taxon>
        <taxon>NPAAA clade</taxon>
        <taxon>indigoferoid/millettioid clade</taxon>
        <taxon>Phaseoleae</taxon>
        <taxon>Flemingia</taxon>
    </lineage>
</organism>
<feature type="region of interest" description="Disordered" evidence="1">
    <location>
        <begin position="220"/>
        <end position="301"/>
    </location>
</feature>
<dbReference type="PANTHER" id="PTHR13500">
    <property type="entry name" value="NUCLEOLAR PRERIBOSOMAL-ASSOCIATED PROTEIN 1"/>
    <property type="match status" value="1"/>
</dbReference>
<dbReference type="Proteomes" id="UP001603857">
    <property type="component" value="Unassembled WGS sequence"/>
</dbReference>
<comment type="caution">
    <text evidence="2">The sequence shown here is derived from an EMBL/GenBank/DDBJ whole genome shotgun (WGS) entry which is preliminary data.</text>
</comment>